<dbReference type="Proteomes" id="UP000070121">
    <property type="component" value="Unassembled WGS sequence"/>
</dbReference>
<accession>A0A135V9J4</accession>
<evidence type="ECO:0000313" key="4">
    <source>
        <dbReference type="Proteomes" id="UP000070121"/>
    </source>
</evidence>
<keyword evidence="4" id="KW-1185">Reference proteome</keyword>
<evidence type="ECO:0000313" key="3">
    <source>
        <dbReference type="EMBL" id="KXH69376.1"/>
    </source>
</evidence>
<sequence>MVSFKSVLSFVPVVLQVVAATACDYGSWYVEINLAAGAQGNRRGDLYAEHSKTPGEISHSVWIYDPETQLTTFTAEDPTLNNTRISAIGLQNFEIEQTVLGIPLKGSGPIDMYFNPGANGRGGRGNTTITSELDD</sequence>
<dbReference type="AlphaFoldDB" id="A0A135V9J4"/>
<feature type="signal peptide" evidence="2">
    <location>
        <begin position="1"/>
        <end position="20"/>
    </location>
</feature>
<organism evidence="3 4">
    <name type="scientific">Colletotrichum salicis</name>
    <dbReference type="NCBI Taxonomy" id="1209931"/>
    <lineage>
        <taxon>Eukaryota</taxon>
        <taxon>Fungi</taxon>
        <taxon>Dikarya</taxon>
        <taxon>Ascomycota</taxon>
        <taxon>Pezizomycotina</taxon>
        <taxon>Sordariomycetes</taxon>
        <taxon>Hypocreomycetidae</taxon>
        <taxon>Glomerellales</taxon>
        <taxon>Glomerellaceae</taxon>
        <taxon>Colletotrichum</taxon>
        <taxon>Colletotrichum acutatum species complex</taxon>
    </lineage>
</organism>
<dbReference type="OrthoDB" id="4790132at2759"/>
<protein>
    <submittedName>
        <fullName evidence="3">Uncharacterized protein</fullName>
    </submittedName>
</protein>
<proteinExistence type="predicted"/>
<keyword evidence="2" id="KW-0732">Signal</keyword>
<feature type="region of interest" description="Disordered" evidence="1">
    <location>
        <begin position="116"/>
        <end position="135"/>
    </location>
</feature>
<evidence type="ECO:0000256" key="1">
    <source>
        <dbReference type="SAM" id="MobiDB-lite"/>
    </source>
</evidence>
<dbReference type="EMBL" id="JFFI01000108">
    <property type="protein sequence ID" value="KXH69376.1"/>
    <property type="molecule type" value="Genomic_DNA"/>
</dbReference>
<gene>
    <name evidence="3" type="ORF">CSAL01_13713</name>
</gene>
<evidence type="ECO:0000256" key="2">
    <source>
        <dbReference type="SAM" id="SignalP"/>
    </source>
</evidence>
<name>A0A135V9J4_9PEZI</name>
<feature type="chain" id="PRO_5007805996" evidence="2">
    <location>
        <begin position="21"/>
        <end position="135"/>
    </location>
</feature>
<comment type="caution">
    <text evidence="3">The sequence shown here is derived from an EMBL/GenBank/DDBJ whole genome shotgun (WGS) entry which is preliminary data.</text>
</comment>
<dbReference type="PROSITE" id="PS51257">
    <property type="entry name" value="PROKAR_LIPOPROTEIN"/>
    <property type="match status" value="1"/>
</dbReference>
<reference evidence="3 4" key="1">
    <citation type="submission" date="2014-02" db="EMBL/GenBank/DDBJ databases">
        <title>The genome sequence of Colletotrichum salicis CBS 607.94.</title>
        <authorList>
            <person name="Baroncelli R."/>
            <person name="Thon M.R."/>
        </authorList>
    </citation>
    <scope>NUCLEOTIDE SEQUENCE [LARGE SCALE GENOMIC DNA]</scope>
    <source>
        <strain evidence="3 4">CBS 607.94</strain>
    </source>
</reference>